<sequence length="303" mass="34576">MSSLAAARADNFYAPPDWDPGRESRNAFQARGKAKWQAHPLRERAKKLATEGILVTRFEMPFDVWCGGCANHVAKGVRFNADKKRAGNYLSTTIWSFRMKCHLCPCVIELRTNPQAGDYDVVEGARRKEERYTEADAEVERLDAPEERARRAADPFRALEHRTTTQQRAQAAAHWMTSLQSNRDERWGSGRDYELSSALRKRMREDKRDARDAQLELRARGIGIVDSLPALSAEDERLARSARRAGGERKRKAEADRLMPEARLRVGGIFDGAPGHGTRQADTERRLQLLHRRKQLGMKIRTR</sequence>
<dbReference type="GO" id="GO:0005684">
    <property type="term" value="C:U2-type spliceosomal complex"/>
    <property type="evidence" value="ECO:0007669"/>
    <property type="project" value="TreeGrafter"/>
</dbReference>
<dbReference type="EMBL" id="JAGTXO010000001">
    <property type="protein sequence ID" value="KAG8470230.1"/>
    <property type="molecule type" value="Genomic_DNA"/>
</dbReference>
<dbReference type="AlphaFoldDB" id="A0A8J5Y2J4"/>
<accession>A0A8J5Y2J4</accession>
<dbReference type="OMA" id="QICFRAR"/>
<dbReference type="GO" id="GO:0071014">
    <property type="term" value="C:post-mRNA release spliceosomal complex"/>
    <property type="evidence" value="ECO:0007669"/>
    <property type="project" value="TreeGrafter"/>
</dbReference>
<comment type="caution">
    <text evidence="2">The sequence shown here is derived from an EMBL/GenBank/DDBJ whole genome shotgun (WGS) entry which is preliminary data.</text>
</comment>
<organism evidence="2 3">
    <name type="scientific">Diacronema lutheri</name>
    <name type="common">Unicellular marine alga</name>
    <name type="synonym">Monochrysis lutheri</name>
    <dbReference type="NCBI Taxonomy" id="2081491"/>
    <lineage>
        <taxon>Eukaryota</taxon>
        <taxon>Haptista</taxon>
        <taxon>Haptophyta</taxon>
        <taxon>Pavlovophyceae</taxon>
        <taxon>Pavlovales</taxon>
        <taxon>Pavlovaceae</taxon>
        <taxon>Diacronema</taxon>
    </lineage>
</organism>
<dbReference type="PANTHER" id="PTHR12111:SF2">
    <property type="entry name" value="SPLICING FACTOR YJU2B-RELATED"/>
    <property type="match status" value="1"/>
</dbReference>
<gene>
    <name evidence="2" type="ORF">KFE25_008651</name>
</gene>
<comment type="similarity">
    <text evidence="1">Belongs to the CWC16 family.</text>
</comment>
<reference evidence="2" key="1">
    <citation type="submission" date="2021-05" db="EMBL/GenBank/DDBJ databases">
        <title>The genome of the haptophyte Pavlova lutheri (Diacronema luteri, Pavlovales) - a model for lipid biosynthesis in eukaryotic algae.</title>
        <authorList>
            <person name="Hulatt C.J."/>
            <person name="Posewitz M.C."/>
        </authorList>
    </citation>
    <scope>NUCLEOTIDE SEQUENCE</scope>
    <source>
        <strain evidence="2">NIVA-4/92</strain>
    </source>
</reference>
<evidence type="ECO:0008006" key="4">
    <source>
        <dbReference type="Google" id="ProtNLM"/>
    </source>
</evidence>
<evidence type="ECO:0000313" key="3">
    <source>
        <dbReference type="Proteomes" id="UP000751190"/>
    </source>
</evidence>
<dbReference type="InterPro" id="IPR007590">
    <property type="entry name" value="Saf4/Yju2"/>
</dbReference>
<keyword evidence="3" id="KW-1185">Reference proteome</keyword>
<dbReference type="OrthoDB" id="360327at2759"/>
<name>A0A8J5Y2J4_DIALT</name>
<dbReference type="Pfam" id="PF04502">
    <property type="entry name" value="Saf4_Yju2"/>
    <property type="match status" value="1"/>
</dbReference>
<proteinExistence type="inferred from homology"/>
<evidence type="ECO:0000256" key="1">
    <source>
        <dbReference type="ARBA" id="ARBA00005595"/>
    </source>
</evidence>
<dbReference type="Proteomes" id="UP000751190">
    <property type="component" value="Unassembled WGS sequence"/>
</dbReference>
<dbReference type="GO" id="GO:0000398">
    <property type="term" value="P:mRNA splicing, via spliceosome"/>
    <property type="evidence" value="ECO:0007669"/>
    <property type="project" value="InterPro"/>
</dbReference>
<protein>
    <recommendedName>
        <fullName evidence="4">Coiled-coil domain-containing protein 130</fullName>
    </recommendedName>
</protein>
<evidence type="ECO:0000313" key="2">
    <source>
        <dbReference type="EMBL" id="KAG8470230.1"/>
    </source>
</evidence>
<dbReference type="PANTHER" id="PTHR12111">
    <property type="entry name" value="SPLICING FACTOR YJU2"/>
    <property type="match status" value="1"/>
</dbReference>